<evidence type="ECO:0000313" key="7">
    <source>
        <dbReference type="Ensembl" id="ENSSGRP00000052288.1"/>
    </source>
</evidence>
<keyword evidence="3 6" id="KW-1133">Transmembrane helix</keyword>
<dbReference type="OMA" id="RSNITFA"/>
<dbReference type="AlphaFoldDB" id="A0A672NNW7"/>
<evidence type="ECO:0000256" key="3">
    <source>
        <dbReference type="ARBA" id="ARBA00022989"/>
    </source>
</evidence>
<dbReference type="InParanoid" id="A0A672NNW7"/>
<dbReference type="Pfam" id="PF14960">
    <property type="entry name" value="ATP_synth_reg"/>
    <property type="match status" value="1"/>
</dbReference>
<keyword evidence="5 6" id="KW-0472">Membrane</keyword>
<evidence type="ECO:0000256" key="4">
    <source>
        <dbReference type="ARBA" id="ARBA00023128"/>
    </source>
</evidence>
<name>A0A672NNW7_SINGR</name>
<accession>A0A672NNW7</accession>
<evidence type="ECO:0000256" key="2">
    <source>
        <dbReference type="ARBA" id="ARBA00022692"/>
    </source>
</evidence>
<dbReference type="GO" id="GO:0031966">
    <property type="term" value="C:mitochondrial membrane"/>
    <property type="evidence" value="ECO:0007669"/>
    <property type="project" value="UniProtKB-SubCell"/>
</dbReference>
<evidence type="ECO:0000256" key="1">
    <source>
        <dbReference type="ARBA" id="ARBA00004304"/>
    </source>
</evidence>
<feature type="transmembrane region" description="Helical" evidence="6">
    <location>
        <begin position="41"/>
        <end position="60"/>
    </location>
</feature>
<comment type="subcellular location">
    <subcellularLocation>
        <location evidence="1">Mitochondrion membrane</location>
        <topology evidence="1">Single-pass membrane protein</topology>
    </subcellularLocation>
</comment>
<protein>
    <recommendedName>
        <fullName evidence="9">ATP synthase membrane subunit DAPIT</fullName>
    </recommendedName>
</protein>
<reference evidence="7" key="2">
    <citation type="submission" date="2025-09" db="UniProtKB">
        <authorList>
            <consortium name="Ensembl"/>
        </authorList>
    </citation>
    <scope>IDENTIFICATION</scope>
</reference>
<keyword evidence="2 6" id="KW-0812">Transmembrane</keyword>
<evidence type="ECO:0008006" key="9">
    <source>
        <dbReference type="Google" id="ProtNLM"/>
    </source>
</evidence>
<organism evidence="7 8">
    <name type="scientific">Sinocyclocheilus grahami</name>
    <name type="common">Dianchi golden-line fish</name>
    <name type="synonym">Barbus grahami</name>
    <dbReference type="NCBI Taxonomy" id="75366"/>
    <lineage>
        <taxon>Eukaryota</taxon>
        <taxon>Metazoa</taxon>
        <taxon>Chordata</taxon>
        <taxon>Craniata</taxon>
        <taxon>Vertebrata</taxon>
        <taxon>Euteleostomi</taxon>
        <taxon>Actinopterygii</taxon>
        <taxon>Neopterygii</taxon>
        <taxon>Teleostei</taxon>
        <taxon>Ostariophysi</taxon>
        <taxon>Cypriniformes</taxon>
        <taxon>Cyprinidae</taxon>
        <taxon>Cyprininae</taxon>
        <taxon>Sinocyclocheilus</taxon>
    </lineage>
</organism>
<evidence type="ECO:0000256" key="6">
    <source>
        <dbReference type="SAM" id="Phobius"/>
    </source>
</evidence>
<keyword evidence="8" id="KW-1185">Reference proteome</keyword>
<dbReference type="PANTHER" id="PTHR34038:SF1">
    <property type="entry name" value="ATP SYNTHASE MEMBRANE SUBUNIT K, MITOCHONDRIAL"/>
    <property type="match status" value="1"/>
</dbReference>
<evidence type="ECO:0000313" key="8">
    <source>
        <dbReference type="Proteomes" id="UP000472262"/>
    </source>
</evidence>
<dbReference type="PANTHER" id="PTHR34038">
    <property type="entry name" value="ATP SYNTHASE MEMBRANE SUBUNIT DAPIT, MITOCHONDRIAL"/>
    <property type="match status" value="1"/>
</dbReference>
<dbReference type="InterPro" id="IPR009125">
    <property type="entry name" value="ATPMK"/>
</dbReference>
<keyword evidence="4" id="KW-0496">Mitochondrion</keyword>
<proteinExistence type="predicted"/>
<sequence length="73" mass="8197">MNYVRISVVFYLTAEAWGGHDAGSHQFTGIAKYFNSYSFTGRRNCILATYAGIAVIFLYLKLKPKKKKAVATK</sequence>
<dbReference type="Proteomes" id="UP000472262">
    <property type="component" value="Unassembled WGS sequence"/>
</dbReference>
<dbReference type="Ensembl" id="ENSSGRT00000055867.1">
    <property type="protein sequence ID" value="ENSSGRP00000052288.1"/>
    <property type="gene ID" value="ENSSGRG00000027636.1"/>
</dbReference>
<dbReference type="PRINTS" id="PR01821">
    <property type="entry name" value="DAPIT"/>
</dbReference>
<reference evidence="7" key="1">
    <citation type="submission" date="2025-08" db="UniProtKB">
        <authorList>
            <consortium name="Ensembl"/>
        </authorList>
    </citation>
    <scope>IDENTIFICATION</scope>
</reference>
<evidence type="ECO:0000256" key="5">
    <source>
        <dbReference type="ARBA" id="ARBA00023136"/>
    </source>
</evidence>